<evidence type="ECO:0000313" key="2">
    <source>
        <dbReference type="EMBL" id="KOX80524.1"/>
    </source>
</evidence>
<keyword evidence="3" id="KW-1185">Reference proteome</keyword>
<organism evidence="2 3">
    <name type="scientific">Melipona quadrifasciata</name>
    <dbReference type="NCBI Taxonomy" id="166423"/>
    <lineage>
        <taxon>Eukaryota</taxon>
        <taxon>Metazoa</taxon>
        <taxon>Ecdysozoa</taxon>
        <taxon>Arthropoda</taxon>
        <taxon>Hexapoda</taxon>
        <taxon>Insecta</taxon>
        <taxon>Pterygota</taxon>
        <taxon>Neoptera</taxon>
        <taxon>Endopterygota</taxon>
        <taxon>Hymenoptera</taxon>
        <taxon>Apocrita</taxon>
        <taxon>Aculeata</taxon>
        <taxon>Apoidea</taxon>
        <taxon>Anthophila</taxon>
        <taxon>Apidae</taxon>
        <taxon>Melipona</taxon>
    </lineage>
</organism>
<name>A0A0N0U7F2_9HYME</name>
<sequence length="588" mass="65870">MSDQTTFHCVNLIGDSRGIQECTLLCRPKLHLGDKSATSAKIAPKRETPHKAPAVTSCRGVPDLGDLAASRRSPAQLSADNAASPSPVQVLLNVLQAPARAQQAPQPAALSLSKVRINKDYCNIFRGKRLPNTCVPVGEPPGVSALLCGVPIIPRRFSHDQTSTINPEGDDVENLLANPDDRDGSSENVTGKSLETIKSRMMSFWYRDNRQSWHTKILLTVNVLVASLLEVFWSALSARIALRGMMNRLPESSYVNGATGNVKLDEAAVGKRRPSAPRPDILDHDRRLSESLQNLTALHGLRNSGPRLPLPESSREFRERVESNIKEKVPKTISKRAKLAVWAERTACTAKKRLPTAALSPPQRQQRTTYFLQQPPSPVWPYLYRVDSDERRSFGVVTLRVLVPVTVHVCVMVPMMLETRRSPVSLPRVRVARVQRMHLLQVMMVIVHVIQTAVRSRIGVRRRGLAGYARAHVMMIHARMSEVATDTYHKSARKSWGFYSLKSTQKSPCCRFLRIYGKFKNAKMHVVLCTNNPEKRKNPRNTMDSVIKGQKFLASLITRTLQTMPLSFPRMQQAKWCAMHNASLQNYQ</sequence>
<protein>
    <submittedName>
        <fullName evidence="2">Uncharacterized protein</fullName>
    </submittedName>
</protein>
<reference evidence="2 3" key="1">
    <citation type="submission" date="2015-07" db="EMBL/GenBank/DDBJ databases">
        <title>The genome of Melipona quadrifasciata.</title>
        <authorList>
            <person name="Pan H."/>
            <person name="Kapheim K."/>
        </authorList>
    </citation>
    <scope>NUCLEOTIDE SEQUENCE [LARGE SCALE GENOMIC DNA]</scope>
    <source>
        <strain evidence="2">0111107301</strain>
        <tissue evidence="2">Whole body</tissue>
    </source>
</reference>
<dbReference type="Proteomes" id="UP000053105">
    <property type="component" value="Unassembled WGS sequence"/>
</dbReference>
<proteinExistence type="predicted"/>
<gene>
    <name evidence="2" type="ORF">WN51_13008</name>
</gene>
<dbReference type="EMBL" id="KQ435700">
    <property type="protein sequence ID" value="KOX80524.1"/>
    <property type="molecule type" value="Genomic_DNA"/>
</dbReference>
<accession>A0A0N0U7F2</accession>
<feature type="region of interest" description="Disordered" evidence="1">
    <location>
        <begin position="37"/>
        <end position="57"/>
    </location>
</feature>
<dbReference type="AlphaFoldDB" id="A0A0N0U7F2"/>
<evidence type="ECO:0000313" key="3">
    <source>
        <dbReference type="Proteomes" id="UP000053105"/>
    </source>
</evidence>
<dbReference type="OrthoDB" id="6628993at2759"/>
<evidence type="ECO:0000256" key="1">
    <source>
        <dbReference type="SAM" id="MobiDB-lite"/>
    </source>
</evidence>